<reference evidence="1 2" key="1">
    <citation type="submission" date="2016-06" db="EMBL/GenBank/DDBJ databases">
        <title>Discovery of anaerobic lithoheterotrophic haloarchaeon capable of sulfur respiration by hydrogen and formate.</title>
        <authorList>
            <person name="Sorokin D.Y."/>
            <person name="Kublanov I.V."/>
            <person name="Roman P."/>
            <person name="Sinninghe Damste J.S."/>
            <person name="Golyshin P.N."/>
            <person name="Rojo D."/>
            <person name="Ciordia S."/>
            <person name="Mena Md.C."/>
            <person name="Ferrer M."/>
            <person name="Smedile F."/>
            <person name="Messina E."/>
            <person name="La Cono V."/>
            <person name="Yakimov M.M."/>
        </authorList>
    </citation>
    <scope>NUCLEOTIDE SEQUENCE [LARGE SCALE GENOMIC DNA]</scope>
    <source>
        <strain evidence="1 2">HTSR1</strain>
    </source>
</reference>
<dbReference type="KEGG" id="halh:HTSR_0829"/>
<dbReference type="RefSeq" id="WP_070364745.1">
    <property type="nucleotide sequence ID" value="NZ_CP016070.1"/>
</dbReference>
<organism evidence="1 2">
    <name type="scientific">Halodesulfurarchaeum formicicum</name>
    <dbReference type="NCBI Taxonomy" id="1873524"/>
    <lineage>
        <taxon>Archaea</taxon>
        <taxon>Methanobacteriati</taxon>
        <taxon>Methanobacteriota</taxon>
        <taxon>Stenosarchaea group</taxon>
        <taxon>Halobacteria</taxon>
        <taxon>Halobacteriales</taxon>
        <taxon>Halobacteriaceae</taxon>
        <taxon>Halodesulfurarchaeum</taxon>
    </lineage>
</organism>
<dbReference type="Proteomes" id="UP000185608">
    <property type="component" value="Chromosome"/>
</dbReference>
<dbReference type="InterPro" id="IPR029063">
    <property type="entry name" value="SAM-dependent_MTases_sf"/>
</dbReference>
<keyword evidence="1" id="KW-0489">Methyltransferase</keyword>
<dbReference type="Gene3D" id="3.40.50.150">
    <property type="entry name" value="Vaccinia Virus protein VP39"/>
    <property type="match status" value="1"/>
</dbReference>
<name>A0A1D8S3T6_9EURY</name>
<dbReference type="GO" id="GO:0008168">
    <property type="term" value="F:methyltransferase activity"/>
    <property type="evidence" value="ECO:0007669"/>
    <property type="project" value="UniProtKB-KW"/>
</dbReference>
<sequence>MNHADPRYLEAKRSLDSRARSRRIREKLLAALPEKPTIVEIGCGTGTILPQLLQWGVDRGRYRGVDTAERLIAFAQDARAAEFRHAGIPVTEQAQGFTVGELSVTFEQADGLEVLETTPDVDLVIGQAFGDLVRVSKLVTSLESALAPGGLAYLPITFDGGTIFQPDHSADQAVEQAYHEFIDAEPGRDSHAGRHLAEAFRRRKGDLLGMAGSDWILRPHGGTYPVDEGYVLRTILDFIESALSERTGSDRTDWLATRRGQLAARELTYVAHQYDLLYQLPGS</sequence>
<dbReference type="GeneID" id="29828838"/>
<keyword evidence="1" id="KW-0808">Transferase</keyword>
<protein>
    <submittedName>
        <fullName evidence="1">Methyltransferase type 11</fullName>
    </submittedName>
</protein>
<gene>
    <name evidence="1" type="ORF">HTSR_0829</name>
</gene>
<dbReference type="Pfam" id="PF13489">
    <property type="entry name" value="Methyltransf_23"/>
    <property type="match status" value="1"/>
</dbReference>
<dbReference type="GO" id="GO:0032259">
    <property type="term" value="P:methylation"/>
    <property type="evidence" value="ECO:0007669"/>
    <property type="project" value="UniProtKB-KW"/>
</dbReference>
<dbReference type="STRING" id="1873524.HSR6_0856"/>
<proteinExistence type="predicted"/>
<dbReference type="CDD" id="cd02440">
    <property type="entry name" value="AdoMet_MTases"/>
    <property type="match status" value="1"/>
</dbReference>
<dbReference type="AlphaFoldDB" id="A0A1D8S3T6"/>
<dbReference type="EMBL" id="CP016070">
    <property type="protein sequence ID" value="AOW80015.1"/>
    <property type="molecule type" value="Genomic_DNA"/>
</dbReference>
<evidence type="ECO:0000313" key="2">
    <source>
        <dbReference type="Proteomes" id="UP000185608"/>
    </source>
</evidence>
<evidence type="ECO:0000313" key="1">
    <source>
        <dbReference type="EMBL" id="AOW80015.1"/>
    </source>
</evidence>
<dbReference type="SUPFAM" id="SSF53335">
    <property type="entry name" value="S-adenosyl-L-methionine-dependent methyltransferases"/>
    <property type="match status" value="1"/>
</dbReference>
<dbReference type="PATRIC" id="fig|1855411.3.peg.824"/>
<accession>A0A1D8S3T6</accession>